<evidence type="ECO:0000313" key="2">
    <source>
        <dbReference type="Proteomes" id="UP001185755"/>
    </source>
</evidence>
<accession>A0ABU4BIM5</accession>
<dbReference type="InterPro" id="IPR023393">
    <property type="entry name" value="START-like_dom_sf"/>
</dbReference>
<dbReference type="SUPFAM" id="SSF55961">
    <property type="entry name" value="Bet v1-like"/>
    <property type="match status" value="2"/>
</dbReference>
<gene>
    <name evidence="1" type="ORF">R3P96_21550</name>
</gene>
<keyword evidence="2" id="KW-1185">Reference proteome</keyword>
<sequence length="321" mass="35953">MTTRQVEHEISIDAPASTVYRLLAEVENWPRIFPPTIYVDRIGLDVDDHQVRSGIGEERIRIWATANGEPKHWTSRRKLDPRKLQIAFQQEVSSPPVQAMGGTWIIEPQSGSMSKVRLLHGYRAINDDPEGLNWIDEAVDRNSKVELAALKQNIESVHASNELTFSFEDTLQINGTAKDAFDFVNDADKWDRRLPHVSSARLAEEMPGLQTLEMDTLAQDGSTHTTKSYRVTFPHRRIAYKQVTLPALMALHTGFWTFSEAEGGVAASSQHTVVLNTENIVRLLGVDATIADARSYVHKALSANSMATLRHAKDYAEGKRA</sequence>
<protein>
    <submittedName>
        <fullName evidence="1">Aromatase/cyclase</fullName>
    </submittedName>
</protein>
<organism evidence="1 2">
    <name type="scientific">Rhodococcoides yunnanense</name>
    <dbReference type="NCBI Taxonomy" id="278209"/>
    <lineage>
        <taxon>Bacteria</taxon>
        <taxon>Bacillati</taxon>
        <taxon>Actinomycetota</taxon>
        <taxon>Actinomycetes</taxon>
        <taxon>Mycobacteriales</taxon>
        <taxon>Nocardiaceae</taxon>
        <taxon>Rhodococcoides</taxon>
    </lineage>
</organism>
<dbReference type="Proteomes" id="UP001185755">
    <property type="component" value="Unassembled WGS sequence"/>
</dbReference>
<comment type="caution">
    <text evidence="1">The sequence shown here is derived from an EMBL/GenBank/DDBJ whole genome shotgun (WGS) entry which is preliminary data.</text>
</comment>
<dbReference type="RefSeq" id="WP_317566054.1">
    <property type="nucleotide sequence ID" value="NZ_JAWLJX010000009.1"/>
</dbReference>
<dbReference type="EMBL" id="JAWLJX010000009">
    <property type="protein sequence ID" value="MDV6263933.1"/>
    <property type="molecule type" value="Genomic_DNA"/>
</dbReference>
<reference evidence="1 2" key="1">
    <citation type="submission" date="2023-10" db="EMBL/GenBank/DDBJ databases">
        <title>Development of a sustainable strategy for remediation of hydrocarbon-contaminated territories based on the waste exchange concept.</title>
        <authorList>
            <person name="Krivoruchko A."/>
        </authorList>
    </citation>
    <scope>NUCLEOTIDE SEQUENCE [LARGE SCALE GENOMIC DNA]</scope>
    <source>
        <strain evidence="1 2">IEGM 1323</strain>
    </source>
</reference>
<dbReference type="Gene3D" id="3.30.530.20">
    <property type="match status" value="2"/>
</dbReference>
<evidence type="ECO:0000313" key="1">
    <source>
        <dbReference type="EMBL" id="MDV6263933.1"/>
    </source>
</evidence>
<dbReference type="Pfam" id="PF10604">
    <property type="entry name" value="Polyketide_cyc2"/>
    <property type="match status" value="2"/>
</dbReference>
<name>A0ABU4BIM5_9NOCA</name>
<dbReference type="InterPro" id="IPR019587">
    <property type="entry name" value="Polyketide_cyclase/dehydratase"/>
</dbReference>
<dbReference type="CDD" id="cd08861">
    <property type="entry name" value="OtcD1_ARO-CYC_like"/>
    <property type="match status" value="2"/>
</dbReference>
<proteinExistence type="predicted"/>